<evidence type="ECO:0000313" key="1">
    <source>
        <dbReference type="EMBL" id="CAD9486643.1"/>
    </source>
</evidence>
<reference evidence="1" key="1">
    <citation type="submission" date="2021-01" db="EMBL/GenBank/DDBJ databases">
        <authorList>
            <person name="Corre E."/>
            <person name="Pelletier E."/>
            <person name="Niang G."/>
            <person name="Scheremetjew M."/>
            <person name="Finn R."/>
            <person name="Kale V."/>
            <person name="Holt S."/>
            <person name="Cochrane G."/>
            <person name="Meng A."/>
            <person name="Brown T."/>
            <person name="Cohen L."/>
        </authorList>
    </citation>
    <scope>NUCLEOTIDE SEQUENCE</scope>
    <source>
        <strain evidence="1">CCMP2222</strain>
    </source>
</reference>
<sequence length="186" mass="20332">MALTVFAAGQERRRRAASGLLQVVAAAAVVACISQASQSTFVPASTRRMALLGGALPVLLGQQRADAIPRVTDRAVYINSQKVELVPVFKQGMDYLEKFGVDERMTLFMPRMVRKMKIYATCFSASEAPDKNVKRLEKDAEAFEKAINSKDKEASIAAFAQYQVDIPKGVGTFDIKKPGTFEAPEP</sequence>
<gene>
    <name evidence="1" type="ORF">AAND1436_LOCUS34267</name>
</gene>
<protein>
    <submittedName>
        <fullName evidence="1">Uncharacterized protein</fullName>
    </submittedName>
</protein>
<name>A0A7S2MJC1_9DINO</name>
<dbReference type="AlphaFoldDB" id="A0A7S2MJC1"/>
<accession>A0A7S2MJC1</accession>
<organism evidence="1">
    <name type="scientific">Alexandrium andersonii</name>
    <dbReference type="NCBI Taxonomy" id="327968"/>
    <lineage>
        <taxon>Eukaryota</taxon>
        <taxon>Sar</taxon>
        <taxon>Alveolata</taxon>
        <taxon>Dinophyceae</taxon>
        <taxon>Gonyaulacales</taxon>
        <taxon>Pyrocystaceae</taxon>
        <taxon>Alexandrium</taxon>
    </lineage>
</organism>
<dbReference type="EMBL" id="HBGQ01071354">
    <property type="protein sequence ID" value="CAD9486643.1"/>
    <property type="molecule type" value="Transcribed_RNA"/>
</dbReference>
<proteinExistence type="predicted"/>